<proteinExistence type="predicted"/>
<dbReference type="InterPro" id="IPR023298">
    <property type="entry name" value="ATPase_P-typ_TM_dom_sf"/>
</dbReference>
<reference evidence="6 7" key="1">
    <citation type="journal article" date="2016" name="Mol. Biol. Evol.">
        <title>Comparative Genomics of Early-Diverging Mushroom-Forming Fungi Provides Insights into the Origins of Lignocellulose Decay Capabilities.</title>
        <authorList>
            <person name="Nagy L.G."/>
            <person name="Riley R."/>
            <person name="Tritt A."/>
            <person name="Adam C."/>
            <person name="Daum C."/>
            <person name="Floudas D."/>
            <person name="Sun H."/>
            <person name="Yadav J.S."/>
            <person name="Pangilinan J."/>
            <person name="Larsson K.H."/>
            <person name="Matsuura K."/>
            <person name="Barry K."/>
            <person name="Labutti K."/>
            <person name="Kuo R."/>
            <person name="Ohm R.A."/>
            <person name="Bhattacharya S.S."/>
            <person name="Shirouzu T."/>
            <person name="Yoshinaga Y."/>
            <person name="Martin F.M."/>
            <person name="Grigoriev I.V."/>
            <person name="Hibbett D.S."/>
        </authorList>
    </citation>
    <scope>NUCLEOTIDE SEQUENCE [LARGE SCALE GENOMIC DNA]</scope>
    <source>
        <strain evidence="6 7">HHB12029</strain>
    </source>
</reference>
<dbReference type="STRING" id="1314781.A0A166MCI8"/>
<keyword evidence="7" id="KW-1185">Reference proteome</keyword>
<feature type="transmembrane region" description="Helical" evidence="4">
    <location>
        <begin position="52"/>
        <end position="76"/>
    </location>
</feature>
<keyword evidence="4" id="KW-1133">Transmembrane helix</keyword>
<feature type="domain" description="Cation-transporting P-type ATPase C-terminal" evidence="5">
    <location>
        <begin position="9"/>
        <end position="108"/>
    </location>
</feature>
<keyword evidence="2" id="KW-0479">Metal-binding</keyword>
<dbReference type="AlphaFoldDB" id="A0A166MCI8"/>
<evidence type="ECO:0000256" key="1">
    <source>
        <dbReference type="ARBA" id="ARBA00004127"/>
    </source>
</evidence>
<evidence type="ECO:0000259" key="5">
    <source>
        <dbReference type="Pfam" id="PF00689"/>
    </source>
</evidence>
<dbReference type="GO" id="GO:0006874">
    <property type="term" value="P:intracellular calcium ion homeostasis"/>
    <property type="evidence" value="ECO:0007669"/>
    <property type="project" value="TreeGrafter"/>
</dbReference>
<comment type="subcellular location">
    <subcellularLocation>
        <location evidence="1">Endomembrane system</location>
        <topology evidence="1">Multi-pass membrane protein</topology>
    </subcellularLocation>
</comment>
<sequence length="117" mass="13197">HRAVMSVPAYNRHDEEVLKTLVFNTFVFTQIFNSINCRRLDRSLNVFQGILLNWYFMIITLIEVGIQILIVFIGGPALQVVEITGRDWAISIVVGLGAMVVGAIMRLIQNGIFEVAF</sequence>
<dbReference type="PANTHER" id="PTHR24093:SF369">
    <property type="entry name" value="CALCIUM-TRANSPORTING ATPASE"/>
    <property type="match status" value="1"/>
</dbReference>
<dbReference type="GO" id="GO:0012505">
    <property type="term" value="C:endomembrane system"/>
    <property type="evidence" value="ECO:0007669"/>
    <property type="project" value="UniProtKB-SubCell"/>
</dbReference>
<gene>
    <name evidence="6" type="ORF">EXIGLDRAFT_566705</name>
</gene>
<dbReference type="PANTHER" id="PTHR24093">
    <property type="entry name" value="CATION TRANSPORTING ATPASE"/>
    <property type="match status" value="1"/>
</dbReference>
<dbReference type="GO" id="GO:0005886">
    <property type="term" value="C:plasma membrane"/>
    <property type="evidence" value="ECO:0007669"/>
    <property type="project" value="TreeGrafter"/>
</dbReference>
<dbReference type="OrthoDB" id="3352408at2759"/>
<feature type="non-terminal residue" evidence="6">
    <location>
        <position position="117"/>
    </location>
</feature>
<evidence type="ECO:0000256" key="3">
    <source>
        <dbReference type="ARBA" id="ARBA00022842"/>
    </source>
</evidence>
<evidence type="ECO:0000313" key="7">
    <source>
        <dbReference type="Proteomes" id="UP000077266"/>
    </source>
</evidence>
<dbReference type="Pfam" id="PF00689">
    <property type="entry name" value="Cation_ATPase_C"/>
    <property type="match status" value="1"/>
</dbReference>
<dbReference type="Proteomes" id="UP000077266">
    <property type="component" value="Unassembled WGS sequence"/>
</dbReference>
<evidence type="ECO:0000256" key="2">
    <source>
        <dbReference type="ARBA" id="ARBA00022723"/>
    </source>
</evidence>
<dbReference type="InterPro" id="IPR006068">
    <property type="entry name" value="ATPase_P-typ_cation-transptr_C"/>
</dbReference>
<keyword evidence="4" id="KW-0812">Transmembrane</keyword>
<dbReference type="SUPFAM" id="SSF81665">
    <property type="entry name" value="Calcium ATPase, transmembrane domain M"/>
    <property type="match status" value="1"/>
</dbReference>
<evidence type="ECO:0000256" key="4">
    <source>
        <dbReference type="SAM" id="Phobius"/>
    </source>
</evidence>
<dbReference type="Gene3D" id="1.20.1110.10">
    <property type="entry name" value="Calcium-transporting ATPase, transmembrane domain"/>
    <property type="match status" value="1"/>
</dbReference>
<feature type="transmembrane region" description="Helical" evidence="4">
    <location>
        <begin position="88"/>
        <end position="108"/>
    </location>
</feature>
<dbReference type="EMBL" id="KV427424">
    <property type="protein sequence ID" value="KZV77881.1"/>
    <property type="molecule type" value="Genomic_DNA"/>
</dbReference>
<evidence type="ECO:0000313" key="6">
    <source>
        <dbReference type="EMBL" id="KZV77881.1"/>
    </source>
</evidence>
<keyword evidence="3" id="KW-0460">Magnesium</keyword>
<name>A0A166MCI8_EXIGL</name>
<dbReference type="GO" id="GO:0046872">
    <property type="term" value="F:metal ion binding"/>
    <property type="evidence" value="ECO:0007669"/>
    <property type="project" value="UniProtKB-KW"/>
</dbReference>
<dbReference type="GO" id="GO:0005388">
    <property type="term" value="F:P-type calcium transporter activity"/>
    <property type="evidence" value="ECO:0007669"/>
    <property type="project" value="TreeGrafter"/>
</dbReference>
<dbReference type="InParanoid" id="A0A166MCI8"/>
<organism evidence="6 7">
    <name type="scientific">Exidia glandulosa HHB12029</name>
    <dbReference type="NCBI Taxonomy" id="1314781"/>
    <lineage>
        <taxon>Eukaryota</taxon>
        <taxon>Fungi</taxon>
        <taxon>Dikarya</taxon>
        <taxon>Basidiomycota</taxon>
        <taxon>Agaricomycotina</taxon>
        <taxon>Agaricomycetes</taxon>
        <taxon>Auriculariales</taxon>
        <taxon>Exidiaceae</taxon>
        <taxon>Exidia</taxon>
    </lineage>
</organism>
<accession>A0A166MCI8</accession>
<feature type="non-terminal residue" evidence="6">
    <location>
        <position position="1"/>
    </location>
</feature>
<protein>
    <recommendedName>
        <fullName evidence="5">Cation-transporting P-type ATPase C-terminal domain-containing protein</fullName>
    </recommendedName>
</protein>
<keyword evidence="4" id="KW-0472">Membrane</keyword>